<evidence type="ECO:0000256" key="23">
    <source>
        <dbReference type="SAM" id="MobiDB-lite"/>
    </source>
</evidence>
<feature type="region of interest" description="Disordered" evidence="23">
    <location>
        <begin position="1136"/>
        <end position="1183"/>
    </location>
</feature>
<dbReference type="InterPro" id="IPR000595">
    <property type="entry name" value="cNMP-bd_dom"/>
</dbReference>
<evidence type="ECO:0000256" key="2">
    <source>
        <dbReference type="ARBA" id="ARBA00006305"/>
    </source>
</evidence>
<keyword evidence="17" id="KW-0114">cAMP</keyword>
<evidence type="ECO:0000259" key="25">
    <source>
        <dbReference type="PROSITE" id="PS50042"/>
    </source>
</evidence>
<feature type="region of interest" description="Disordered" evidence="23">
    <location>
        <begin position="1028"/>
        <end position="1083"/>
    </location>
</feature>
<dbReference type="FunFam" id="1.10.287.630:FF:000002">
    <property type="entry name" value="Potassium/sodium hyperpolarization-activated cyclic nucleotide-gated channel 4"/>
    <property type="match status" value="1"/>
</dbReference>
<reference evidence="26" key="3">
    <citation type="submission" date="2025-09" db="UniProtKB">
        <authorList>
            <consortium name="Ensembl"/>
        </authorList>
    </citation>
    <scope>IDENTIFICATION</scope>
</reference>
<dbReference type="InterPro" id="IPR003938">
    <property type="entry name" value="K_chnl_volt-dep_EAG/ELK/ERG"/>
</dbReference>
<evidence type="ECO:0000313" key="27">
    <source>
        <dbReference type="Proteomes" id="UP000265120"/>
    </source>
</evidence>
<dbReference type="InterPro" id="IPR018488">
    <property type="entry name" value="cNMP-bd_CS"/>
</dbReference>
<feature type="transmembrane region" description="Helical" evidence="24">
    <location>
        <begin position="221"/>
        <end position="245"/>
    </location>
</feature>
<dbReference type="GO" id="GO:0003254">
    <property type="term" value="P:regulation of membrane depolarization"/>
    <property type="evidence" value="ECO:0007669"/>
    <property type="project" value="TreeGrafter"/>
</dbReference>
<keyword evidence="5" id="KW-1003">Cell membrane</keyword>
<keyword evidence="4" id="KW-0894">Sodium channel</keyword>
<evidence type="ECO:0000256" key="13">
    <source>
        <dbReference type="ARBA" id="ARBA00022989"/>
    </source>
</evidence>
<dbReference type="CDD" id="cd00038">
    <property type="entry name" value="CAP_ED"/>
    <property type="match status" value="1"/>
</dbReference>
<dbReference type="GO" id="GO:0030424">
    <property type="term" value="C:axon"/>
    <property type="evidence" value="ECO:0007669"/>
    <property type="project" value="TreeGrafter"/>
</dbReference>
<dbReference type="Gene3D" id="1.10.287.70">
    <property type="match status" value="1"/>
</dbReference>
<feature type="domain" description="Cyclic nucleotide-binding" evidence="25">
    <location>
        <begin position="553"/>
        <end position="659"/>
    </location>
</feature>
<evidence type="ECO:0000256" key="4">
    <source>
        <dbReference type="ARBA" id="ARBA00022461"/>
    </source>
</evidence>
<dbReference type="GeneTree" id="ENSGT00940000154743"/>
<keyword evidence="11" id="KW-0851">Voltage-gated channel</keyword>
<reference evidence="26 27" key="1">
    <citation type="journal article" date="2014" name="Nat. Genet.">
        <title>Whole-genome sequence of a flatfish provides insights into ZW sex chromosome evolution and adaptation to a benthic lifestyle.</title>
        <authorList>
            <person name="Chen S."/>
            <person name="Zhang G."/>
            <person name="Shao C."/>
            <person name="Huang Q."/>
            <person name="Liu G."/>
            <person name="Zhang P."/>
            <person name="Song W."/>
            <person name="An N."/>
            <person name="Chalopin D."/>
            <person name="Volff J.N."/>
            <person name="Hong Y."/>
            <person name="Li Q."/>
            <person name="Sha Z."/>
            <person name="Zhou H."/>
            <person name="Xie M."/>
            <person name="Yu Q."/>
            <person name="Liu Y."/>
            <person name="Xiang H."/>
            <person name="Wang N."/>
            <person name="Wu K."/>
            <person name="Yang C."/>
            <person name="Zhou Q."/>
            <person name="Liao X."/>
            <person name="Yang L."/>
            <person name="Hu Q."/>
            <person name="Zhang J."/>
            <person name="Meng L."/>
            <person name="Jin L."/>
            <person name="Tian Y."/>
            <person name="Lian J."/>
            <person name="Yang J."/>
            <person name="Miao G."/>
            <person name="Liu S."/>
            <person name="Liang Z."/>
            <person name="Yan F."/>
            <person name="Li Y."/>
            <person name="Sun B."/>
            <person name="Zhang H."/>
            <person name="Zhang J."/>
            <person name="Zhu Y."/>
            <person name="Du M."/>
            <person name="Zhao Y."/>
            <person name="Schartl M."/>
            <person name="Tang Q."/>
            <person name="Wang J."/>
        </authorList>
    </citation>
    <scope>NUCLEOTIDE SEQUENCE</scope>
</reference>
<dbReference type="GO" id="GO:0098855">
    <property type="term" value="C:HCN channel complex"/>
    <property type="evidence" value="ECO:0007669"/>
    <property type="project" value="TreeGrafter"/>
</dbReference>
<dbReference type="InterPro" id="IPR018490">
    <property type="entry name" value="cNMP-bd_dom_sf"/>
</dbReference>
<evidence type="ECO:0000256" key="8">
    <source>
        <dbReference type="ARBA" id="ARBA00022692"/>
    </source>
</evidence>
<evidence type="ECO:0000256" key="10">
    <source>
        <dbReference type="ARBA" id="ARBA00022826"/>
    </source>
</evidence>
<dbReference type="AlphaFoldDB" id="A0A3P8VYJ0"/>
<reference evidence="26" key="2">
    <citation type="submission" date="2025-08" db="UniProtKB">
        <authorList>
            <consortium name="Ensembl"/>
        </authorList>
    </citation>
    <scope>IDENTIFICATION</scope>
</reference>
<feature type="compositionally biased region" description="Low complexity" evidence="23">
    <location>
        <begin position="796"/>
        <end position="810"/>
    </location>
</feature>
<sequence length="1183" mass="130297">MERFQSSMRKRLYSLPQNIGQKAFVIDEGENGDKDTSTKSIRLKHLSSPSPASSCRSIEEARSEDLERTEVLVKTNLNGDCRLFRGSISSITGRHPPGSDPAEQQRLLPEADASGSDSAHTEPGPGAQQRATGGTSSTAGQGSVFDQSTFIKLEGAEQLTPEDDRLYQAGFMHRQFGAMLQPGVNKFSLRMLGSERAVEHERERVKSAGFWIIHPYSDFRFYWDLTMLLLMVGNLIIIPVGITFFKDENTPPWIVFNVVSDTFFLMDLVLNFRTGIVREDNTEIILDPQQIKIKYLKSWFAVDFISSIPVDYIFLIVETRIDSDFYKTARALRIVRFTKILSLLRLLRLSRLIRYIHQWEEVFHMTYDLASAMVRIMNLIGMMLLLCHWDGCLQFLVPMLQDFPPDCWVTRNKMVNDTWGQQYSYALFKAMSHMLCIGYGLYPPIGMADVWLTILSMIVGATCFAMFVGHATALIQSLDSSRRQYQEKYKQVEQYMSFHKLPADMRQRIHDYYEHRYQGKMFDEESILEELNEPLREEIINFNCRKLVASMPLFANADPNFVTSMLTKLRFEVFQPGDFIIREGTIGRKMYFIQHGVVSVLTKNSKDTRLTDGSYFGEICLLTRGRRTASVRAENYCRLYSLSVDNFNEVLEEYPMMRRAFELVALDRLDRIGQRNSVLQHKVQDHQSSGTLNLQENEIIQRIVQHDRDMAQCTQLIQTSAAHNLPAPSSATPVIWAPLVQAPLQAAAATTPLALALAHHSQLPPILFHHSLASGAASLKEALGQPMKGPIGATTPSSCGSGPSSPVSCPKFPSGLETPTPASLRTQHLSTGPLLPTVTSHPIFTSSLQPLAPLPTPLQHPPHSGIASAFPISQATVSYTCSAKLHSQPFHGAMTTPPHPFGLLQQGAPGRLAVRFPPPSVSTLNPLICSSVGPLLTHLQQSVHPTLQPVGSGHDRAGRTPSGPSFVNVPFSTSTQSTSRVIHPASTAGAAASLAQHSLAGLQSVFLPQVLPDHSALASLAQYGSADASPSYTPPLQSPRIQSPVKGRTVDHGEIPSTVGSQRSLTPQTSCPPKASCALSEGTETSGDLFTQEVKTISGSHSSLQQERPLAVCSFIEGASGASSSFSSLVAVSKPYSPVPGQPTPVSRTHSGPEPQEQPGGVPSPHAQIIETKHKQSTLPSNL</sequence>
<keyword evidence="27" id="KW-1185">Reference proteome</keyword>
<evidence type="ECO:0000256" key="21">
    <source>
        <dbReference type="ARBA" id="ARBA00034430"/>
    </source>
</evidence>
<feature type="compositionally biased region" description="Low complexity" evidence="23">
    <location>
        <begin position="1152"/>
        <end position="1165"/>
    </location>
</feature>
<keyword evidence="3" id="KW-0813">Transport</keyword>
<keyword evidence="13 24" id="KW-1133">Transmembrane helix</keyword>
<dbReference type="KEGG" id="csem:103380454"/>
<dbReference type="FunFam" id="1.10.287.70:FF:000031">
    <property type="entry name" value="Potassium/sodium hyperpolarization-activated cyclic nucleotide-gated channel 1, putative"/>
    <property type="match status" value="1"/>
</dbReference>
<evidence type="ECO:0000313" key="26">
    <source>
        <dbReference type="Ensembl" id="ENSCSEP00000020328.1"/>
    </source>
</evidence>
<feature type="transmembrane region" description="Helical" evidence="24">
    <location>
        <begin position="454"/>
        <end position="475"/>
    </location>
</feature>
<feature type="region of interest" description="Disordered" evidence="23">
    <location>
        <begin position="110"/>
        <end position="142"/>
    </location>
</feature>
<feature type="region of interest" description="Disordered" evidence="23">
    <location>
        <begin position="26"/>
        <end position="66"/>
    </location>
</feature>
<comment type="catalytic activity">
    <reaction evidence="22">
        <text>Na(+)(in) = Na(+)(out)</text>
        <dbReference type="Rhea" id="RHEA:34963"/>
        <dbReference type="ChEBI" id="CHEBI:29101"/>
    </reaction>
</comment>
<evidence type="ECO:0000256" key="9">
    <source>
        <dbReference type="ARBA" id="ARBA00022741"/>
    </source>
</evidence>
<dbReference type="Pfam" id="PF00027">
    <property type="entry name" value="cNMP_binding"/>
    <property type="match status" value="1"/>
</dbReference>
<feature type="transmembrane region" description="Helical" evidence="24">
    <location>
        <begin position="376"/>
        <end position="396"/>
    </location>
</feature>
<keyword evidence="18" id="KW-0739">Sodium transport</keyword>
<dbReference type="GO" id="GO:0005249">
    <property type="term" value="F:voltage-gated potassium channel activity"/>
    <property type="evidence" value="ECO:0007669"/>
    <property type="project" value="InterPro"/>
</dbReference>
<dbReference type="InParanoid" id="A0A3P8VYJ0"/>
<feature type="compositionally biased region" description="Polar residues" evidence="23">
    <location>
        <begin position="820"/>
        <end position="830"/>
    </location>
</feature>
<dbReference type="Gene3D" id="2.60.120.10">
    <property type="entry name" value="Jelly Rolls"/>
    <property type="match status" value="1"/>
</dbReference>
<evidence type="ECO:0000256" key="18">
    <source>
        <dbReference type="ARBA" id="ARBA00023201"/>
    </source>
</evidence>
<dbReference type="InterPro" id="IPR013621">
    <property type="entry name" value="Ion_trans_N"/>
</dbReference>
<accession>A0A3P8VYJ0</accession>
<keyword evidence="8 24" id="KW-0812">Transmembrane</keyword>
<feature type="compositionally biased region" description="Polar residues" evidence="23">
    <location>
        <begin position="1058"/>
        <end position="1071"/>
    </location>
</feature>
<dbReference type="Ensembl" id="ENSCSET00000020580.1">
    <property type="protein sequence ID" value="ENSCSEP00000020328.1"/>
    <property type="gene ID" value="ENSCSEG00000012964.1"/>
</dbReference>
<keyword evidence="10" id="KW-0631">Potassium channel</keyword>
<keyword evidence="14" id="KW-0915">Sodium</keyword>
<dbReference type="SUPFAM" id="SSF51206">
    <property type="entry name" value="cAMP-binding domain-like"/>
    <property type="match status" value="1"/>
</dbReference>
<keyword evidence="7" id="KW-0116">cAMP-binding</keyword>
<dbReference type="PROSITE" id="PS50042">
    <property type="entry name" value="CNMP_BINDING_3"/>
    <property type="match status" value="1"/>
</dbReference>
<keyword evidence="9" id="KW-0547">Nucleotide-binding</keyword>
<evidence type="ECO:0000256" key="17">
    <source>
        <dbReference type="ARBA" id="ARBA00023149"/>
    </source>
</evidence>
<evidence type="ECO:0000256" key="6">
    <source>
        <dbReference type="ARBA" id="ARBA00022538"/>
    </source>
</evidence>
<feature type="compositionally biased region" description="Low complexity" evidence="23">
    <location>
        <begin position="47"/>
        <end position="56"/>
    </location>
</feature>
<dbReference type="PROSITE" id="PS00888">
    <property type="entry name" value="CNMP_BINDING_1"/>
    <property type="match status" value="1"/>
</dbReference>
<evidence type="ECO:0000256" key="11">
    <source>
        <dbReference type="ARBA" id="ARBA00022882"/>
    </source>
</evidence>
<organism evidence="26 27">
    <name type="scientific">Cynoglossus semilaevis</name>
    <name type="common">Tongue sole</name>
    <dbReference type="NCBI Taxonomy" id="244447"/>
    <lineage>
        <taxon>Eukaryota</taxon>
        <taxon>Metazoa</taxon>
        <taxon>Chordata</taxon>
        <taxon>Craniata</taxon>
        <taxon>Vertebrata</taxon>
        <taxon>Euteleostomi</taxon>
        <taxon>Actinopterygii</taxon>
        <taxon>Neopterygii</taxon>
        <taxon>Teleostei</taxon>
        <taxon>Neoteleostei</taxon>
        <taxon>Acanthomorphata</taxon>
        <taxon>Carangaria</taxon>
        <taxon>Pleuronectiformes</taxon>
        <taxon>Pleuronectoidei</taxon>
        <taxon>Cynoglossidae</taxon>
        <taxon>Cynoglossinae</taxon>
        <taxon>Cynoglossus</taxon>
    </lineage>
</organism>
<comment type="catalytic activity">
    <reaction evidence="21">
        <text>K(+)(in) = K(+)(out)</text>
        <dbReference type="Rhea" id="RHEA:29463"/>
        <dbReference type="ChEBI" id="CHEBI:29103"/>
    </reaction>
</comment>
<dbReference type="PRINTS" id="PR01463">
    <property type="entry name" value="EAGCHANLFMLY"/>
</dbReference>
<name>A0A3P8VYJ0_CYNSE</name>
<keyword evidence="20" id="KW-0407">Ion channel</keyword>
<evidence type="ECO:0000256" key="12">
    <source>
        <dbReference type="ARBA" id="ARBA00022958"/>
    </source>
</evidence>
<dbReference type="GO" id="GO:0005272">
    <property type="term" value="F:sodium channel activity"/>
    <property type="evidence" value="ECO:0007669"/>
    <property type="project" value="UniProtKB-KW"/>
</dbReference>
<evidence type="ECO:0000256" key="19">
    <source>
        <dbReference type="ARBA" id="ARBA00023286"/>
    </source>
</evidence>
<keyword evidence="6" id="KW-0633">Potassium transport</keyword>
<evidence type="ECO:0000256" key="24">
    <source>
        <dbReference type="SAM" id="Phobius"/>
    </source>
</evidence>
<keyword evidence="15" id="KW-0406">Ion transport</keyword>
<feature type="transmembrane region" description="Helical" evidence="24">
    <location>
        <begin position="251"/>
        <end position="270"/>
    </location>
</feature>
<dbReference type="OMA" id="PQNIGPK"/>
<evidence type="ECO:0000256" key="20">
    <source>
        <dbReference type="ARBA" id="ARBA00023303"/>
    </source>
</evidence>
<dbReference type="InterPro" id="IPR051413">
    <property type="entry name" value="K/Na_HCN_channel"/>
</dbReference>
<feature type="compositionally biased region" description="Basic and acidic residues" evidence="23">
    <location>
        <begin position="57"/>
        <end position="66"/>
    </location>
</feature>
<dbReference type="GO" id="GO:0030425">
    <property type="term" value="C:dendrite"/>
    <property type="evidence" value="ECO:0007669"/>
    <property type="project" value="TreeGrafter"/>
</dbReference>
<dbReference type="Pfam" id="PF08412">
    <property type="entry name" value="Ion_trans_N"/>
    <property type="match status" value="1"/>
</dbReference>
<comment type="similarity">
    <text evidence="2">Belongs to the potassium channel HCN family.</text>
</comment>
<feature type="region of interest" description="Disordered" evidence="23">
    <location>
        <begin position="787"/>
        <end position="832"/>
    </location>
</feature>
<keyword evidence="16 24" id="KW-0472">Membrane</keyword>
<protein>
    <submittedName>
        <fullName evidence="26">Hyperpolarization activated cyclic nucleotide gated potassium channel 4</fullName>
    </submittedName>
</protein>
<dbReference type="InterPro" id="IPR014710">
    <property type="entry name" value="RmlC-like_jellyroll"/>
</dbReference>
<dbReference type="SMART" id="SM00100">
    <property type="entry name" value="cNMP"/>
    <property type="match status" value="1"/>
</dbReference>
<evidence type="ECO:0000256" key="7">
    <source>
        <dbReference type="ARBA" id="ARBA00022566"/>
    </source>
</evidence>
<feature type="transmembrane region" description="Helical" evidence="24">
    <location>
        <begin position="423"/>
        <end position="442"/>
    </location>
</feature>
<evidence type="ECO:0000256" key="15">
    <source>
        <dbReference type="ARBA" id="ARBA00023065"/>
    </source>
</evidence>
<evidence type="ECO:0000256" key="22">
    <source>
        <dbReference type="ARBA" id="ARBA00036239"/>
    </source>
</evidence>
<dbReference type="Gene3D" id="1.10.287.630">
    <property type="entry name" value="Helix hairpin bin"/>
    <property type="match status" value="1"/>
</dbReference>
<dbReference type="FunFam" id="2.60.120.10:FF:000007">
    <property type="entry name" value="Putative potassium/sodium hyperpolarization-activated cyclic nucleotide-gated channel 2"/>
    <property type="match status" value="1"/>
</dbReference>
<keyword evidence="19" id="KW-1071">Ligand-gated ion channel</keyword>
<comment type="subcellular location">
    <subcellularLocation>
        <location evidence="1">Cell membrane</location>
        <topology evidence="1">Multi-pass membrane protein</topology>
    </subcellularLocation>
</comment>
<dbReference type="GO" id="GO:0030552">
    <property type="term" value="F:cAMP binding"/>
    <property type="evidence" value="ECO:0007669"/>
    <property type="project" value="UniProtKB-KW"/>
</dbReference>
<feature type="compositionally biased region" description="Low complexity" evidence="23">
    <location>
        <begin position="131"/>
        <end position="142"/>
    </location>
</feature>
<evidence type="ECO:0000256" key="3">
    <source>
        <dbReference type="ARBA" id="ARBA00022448"/>
    </source>
</evidence>
<dbReference type="Proteomes" id="UP000265120">
    <property type="component" value="Chromosome 6"/>
</dbReference>
<dbReference type="Pfam" id="PF00520">
    <property type="entry name" value="Ion_trans"/>
    <property type="match status" value="1"/>
</dbReference>
<evidence type="ECO:0000256" key="14">
    <source>
        <dbReference type="ARBA" id="ARBA00023053"/>
    </source>
</evidence>
<dbReference type="PANTHER" id="PTHR45689">
    <property type="entry name" value="I[[H]] CHANNEL, ISOFORM E"/>
    <property type="match status" value="1"/>
</dbReference>
<dbReference type="PANTHER" id="PTHR45689:SF4">
    <property type="entry name" value="POTASSIUM_SODIUM HYPERPOLARIZATION-ACTIVATED CYCLIC NUCLEOTIDE-GATED CHANNEL 4"/>
    <property type="match status" value="1"/>
</dbReference>
<dbReference type="OrthoDB" id="421226at2759"/>
<proteinExistence type="inferred from homology"/>
<keyword evidence="12" id="KW-0630">Potassium</keyword>
<dbReference type="InterPro" id="IPR005821">
    <property type="entry name" value="Ion_trans_dom"/>
</dbReference>
<evidence type="ECO:0000256" key="16">
    <source>
        <dbReference type="ARBA" id="ARBA00023136"/>
    </source>
</evidence>
<evidence type="ECO:0000256" key="1">
    <source>
        <dbReference type="ARBA" id="ARBA00004651"/>
    </source>
</evidence>
<evidence type="ECO:0000256" key="5">
    <source>
        <dbReference type="ARBA" id="ARBA00022475"/>
    </source>
</evidence>
<dbReference type="SUPFAM" id="SSF81324">
    <property type="entry name" value="Voltage-gated potassium channels"/>
    <property type="match status" value="1"/>
</dbReference>